<evidence type="ECO:0000256" key="5">
    <source>
        <dbReference type="ARBA" id="ARBA00022801"/>
    </source>
</evidence>
<dbReference type="Pfam" id="PF14310">
    <property type="entry name" value="Fn3-like"/>
    <property type="match status" value="1"/>
</dbReference>
<evidence type="ECO:0000256" key="4">
    <source>
        <dbReference type="ARBA" id="ARBA00022729"/>
    </source>
</evidence>
<evidence type="ECO:0000259" key="9">
    <source>
        <dbReference type="SMART" id="SM01217"/>
    </source>
</evidence>
<evidence type="ECO:0000256" key="7">
    <source>
        <dbReference type="RuleBase" id="RU361161"/>
    </source>
</evidence>
<dbReference type="Gene3D" id="3.40.50.1700">
    <property type="entry name" value="Glycoside hydrolase family 3 C-terminal domain"/>
    <property type="match status" value="1"/>
</dbReference>
<dbReference type="Proteomes" id="UP000186922">
    <property type="component" value="Unassembled WGS sequence"/>
</dbReference>
<evidence type="ECO:0000256" key="2">
    <source>
        <dbReference type="ARBA" id="ARBA00005336"/>
    </source>
</evidence>
<dbReference type="FunFam" id="3.20.20.300:FF:000005">
    <property type="entry name" value="Periplasmic beta-glucosidase"/>
    <property type="match status" value="1"/>
</dbReference>
<proteinExistence type="inferred from homology"/>
<dbReference type="STRING" id="947166.A0A1D1VIU4"/>
<dbReference type="InterPro" id="IPR036962">
    <property type="entry name" value="Glyco_hydro_3_N_sf"/>
</dbReference>
<comment type="catalytic activity">
    <reaction evidence="1">
        <text>Hydrolysis of terminal, non-reducing beta-D-glucosyl residues with release of beta-D-glucose.</text>
        <dbReference type="EC" id="3.2.1.21"/>
    </reaction>
</comment>
<evidence type="ECO:0000256" key="6">
    <source>
        <dbReference type="ARBA" id="ARBA00023295"/>
    </source>
</evidence>
<dbReference type="InterPro" id="IPR019800">
    <property type="entry name" value="Glyco_hydro_3_AS"/>
</dbReference>
<keyword evidence="4 8" id="KW-0732">Signal</keyword>
<dbReference type="Pfam" id="PF00933">
    <property type="entry name" value="Glyco_hydro_3"/>
    <property type="match status" value="1"/>
</dbReference>
<gene>
    <name evidence="10" type="primary">RvY_12238-1</name>
    <name evidence="10" type="synonym">RvY_12238.1</name>
    <name evidence="10" type="ORF">RvY_12238</name>
</gene>
<keyword evidence="11" id="KW-1185">Reference proteome</keyword>
<dbReference type="InterPro" id="IPR017853">
    <property type="entry name" value="GH"/>
</dbReference>
<evidence type="ECO:0000256" key="8">
    <source>
        <dbReference type="SAM" id="SignalP"/>
    </source>
</evidence>
<organism evidence="10 11">
    <name type="scientific">Ramazzottius varieornatus</name>
    <name type="common">Water bear</name>
    <name type="synonym">Tardigrade</name>
    <dbReference type="NCBI Taxonomy" id="947166"/>
    <lineage>
        <taxon>Eukaryota</taxon>
        <taxon>Metazoa</taxon>
        <taxon>Ecdysozoa</taxon>
        <taxon>Tardigrada</taxon>
        <taxon>Eutardigrada</taxon>
        <taxon>Parachela</taxon>
        <taxon>Hypsibioidea</taxon>
        <taxon>Ramazzottiidae</taxon>
        <taxon>Ramazzottius</taxon>
    </lineage>
</organism>
<name>A0A1D1VIU4_RAMVA</name>
<dbReference type="InterPro" id="IPR001764">
    <property type="entry name" value="Glyco_hydro_3_N"/>
</dbReference>
<dbReference type="InterPro" id="IPR026891">
    <property type="entry name" value="Fn3-like"/>
</dbReference>
<dbReference type="AlphaFoldDB" id="A0A1D1VIU4"/>
<keyword evidence="6 7" id="KW-0326">Glycosidase</keyword>
<evidence type="ECO:0000313" key="11">
    <source>
        <dbReference type="Proteomes" id="UP000186922"/>
    </source>
</evidence>
<evidence type="ECO:0000256" key="3">
    <source>
        <dbReference type="ARBA" id="ARBA00012744"/>
    </source>
</evidence>
<dbReference type="PANTHER" id="PTHR30620:SF16">
    <property type="entry name" value="LYSOSOMAL BETA GLUCOSIDASE"/>
    <property type="match status" value="1"/>
</dbReference>
<protein>
    <recommendedName>
        <fullName evidence="3">beta-glucosidase</fullName>
        <ecNumber evidence="3">3.2.1.21</ecNumber>
    </recommendedName>
</protein>
<dbReference type="InterPro" id="IPR036881">
    <property type="entry name" value="Glyco_hydro_3_C_sf"/>
</dbReference>
<feature type="chain" id="PRO_5008898462" description="beta-glucosidase" evidence="8">
    <location>
        <begin position="25"/>
        <end position="696"/>
    </location>
</feature>
<keyword evidence="5 7" id="KW-0378">Hydrolase</keyword>
<dbReference type="PRINTS" id="PR00133">
    <property type="entry name" value="GLHYDRLASE3"/>
</dbReference>
<dbReference type="GO" id="GO:0009251">
    <property type="term" value="P:glucan catabolic process"/>
    <property type="evidence" value="ECO:0007669"/>
    <property type="project" value="TreeGrafter"/>
</dbReference>
<dbReference type="OrthoDB" id="47059at2759"/>
<dbReference type="SUPFAM" id="SSF51445">
    <property type="entry name" value="(Trans)glycosidases"/>
    <property type="match status" value="1"/>
</dbReference>
<comment type="similarity">
    <text evidence="2 7">Belongs to the glycosyl hydrolase 3 family.</text>
</comment>
<dbReference type="InterPro" id="IPR002772">
    <property type="entry name" value="Glyco_hydro_3_C"/>
</dbReference>
<dbReference type="InterPro" id="IPR013783">
    <property type="entry name" value="Ig-like_fold"/>
</dbReference>
<feature type="signal peptide" evidence="8">
    <location>
        <begin position="1"/>
        <end position="24"/>
    </location>
</feature>
<comment type="caution">
    <text evidence="10">The sequence shown here is derived from an EMBL/GenBank/DDBJ whole genome shotgun (WGS) entry which is preliminary data.</text>
</comment>
<dbReference type="InterPro" id="IPR051915">
    <property type="entry name" value="Cellulose_Degrad_GH3"/>
</dbReference>
<dbReference type="Gene3D" id="2.60.40.10">
    <property type="entry name" value="Immunoglobulins"/>
    <property type="match status" value="1"/>
</dbReference>
<sequence length="696" mass="75578">MEILSLKGIVLLPVILLAFFGVEASRKSSYNAAEIEKKITVLIANMSLEEKLGQLQQQAGNPWEDLPATPVLFDLAKRGLIGSVFNIRGADKVNALQRAALYSRQKIPLIFGFDVLHGYRTLFPIPLAGAASWDLDAVELSASIAAAEARASGISWTFGPMVDIARDPRWGRAMEGAGEDSVLGSEMARARVHGFQGNDYSRPDKVMACAKHFAGYGAAEAGRDYASVDMSERQLREVYLPPFKAAIEAGIGSVMTAYMDLNGIPASANQWLLRQVLRHEWGFDGMVVSDYFSISDMTNQQLSANDAEAAMYALNAGVDMEMVSTIYFNNTPQLLKEGKVVMKTVDDAVRHVLRAKFRLGLFDDPYTDETLANHTVLTADHLAIARKIAAGTFVLLKNENNILPLSKSIKRLAVIGSLATNQTQTLDFWSANAKAEDSVTILQGIVDKIGPTSVKFAPGCDVFCESASGFTTAVDLARESDMVVLVVGEPKEYSGETASRVDIGLTGRQLDLVKAIAATGKPYVVVLMTGRPLTIEWLAANAPAILVTWRAGTMGGPAVADVLFGDVNPSGKLPMTFPRSVGQIPIHYDYRQPGKPQPVKGVRTAFTSHYIDSPNEPLYPFGVDVKNAGRREGSEVVQLYVRDVAASVTRPVRQLKAFRKVLLAVAEGKQIDFVLGEKELGFLDGNWQWTVEAGSL</sequence>
<accession>A0A1D1VIU4</accession>
<dbReference type="PANTHER" id="PTHR30620">
    <property type="entry name" value="PERIPLASMIC BETA-GLUCOSIDASE-RELATED"/>
    <property type="match status" value="1"/>
</dbReference>
<dbReference type="EMBL" id="BDGG01000007">
    <property type="protein sequence ID" value="GAV01542.1"/>
    <property type="molecule type" value="Genomic_DNA"/>
</dbReference>
<evidence type="ECO:0000256" key="1">
    <source>
        <dbReference type="ARBA" id="ARBA00000448"/>
    </source>
</evidence>
<reference evidence="10 11" key="1">
    <citation type="journal article" date="2016" name="Nat. Commun.">
        <title>Extremotolerant tardigrade genome and improved radiotolerance of human cultured cells by tardigrade-unique protein.</title>
        <authorList>
            <person name="Hashimoto T."/>
            <person name="Horikawa D.D."/>
            <person name="Saito Y."/>
            <person name="Kuwahara H."/>
            <person name="Kozuka-Hata H."/>
            <person name="Shin-I T."/>
            <person name="Minakuchi Y."/>
            <person name="Ohishi K."/>
            <person name="Motoyama A."/>
            <person name="Aizu T."/>
            <person name="Enomoto A."/>
            <person name="Kondo K."/>
            <person name="Tanaka S."/>
            <person name="Hara Y."/>
            <person name="Koshikawa S."/>
            <person name="Sagara H."/>
            <person name="Miura T."/>
            <person name="Yokobori S."/>
            <person name="Miyagawa K."/>
            <person name="Suzuki Y."/>
            <person name="Kubo T."/>
            <person name="Oyama M."/>
            <person name="Kohara Y."/>
            <person name="Fujiyama A."/>
            <person name="Arakawa K."/>
            <person name="Katayama T."/>
            <person name="Toyoda A."/>
            <person name="Kunieda T."/>
        </authorList>
    </citation>
    <scope>NUCLEOTIDE SEQUENCE [LARGE SCALE GENOMIC DNA]</scope>
    <source>
        <strain evidence="10 11">YOKOZUNA-1</strain>
    </source>
</reference>
<evidence type="ECO:0000313" key="10">
    <source>
        <dbReference type="EMBL" id="GAV01542.1"/>
    </source>
</evidence>
<dbReference type="EC" id="3.2.1.21" evidence="3"/>
<dbReference type="GO" id="GO:0008422">
    <property type="term" value="F:beta-glucosidase activity"/>
    <property type="evidence" value="ECO:0007669"/>
    <property type="project" value="UniProtKB-EC"/>
</dbReference>
<dbReference type="Pfam" id="PF01915">
    <property type="entry name" value="Glyco_hydro_3_C"/>
    <property type="match status" value="1"/>
</dbReference>
<feature type="domain" description="Fibronectin type III-like" evidence="9">
    <location>
        <begin position="635"/>
        <end position="695"/>
    </location>
</feature>
<dbReference type="Gene3D" id="3.20.20.300">
    <property type="entry name" value="Glycoside hydrolase, family 3, N-terminal domain"/>
    <property type="match status" value="1"/>
</dbReference>
<dbReference type="SUPFAM" id="SSF52279">
    <property type="entry name" value="Beta-D-glucan exohydrolase, C-terminal domain"/>
    <property type="match status" value="1"/>
</dbReference>
<dbReference type="SMART" id="SM01217">
    <property type="entry name" value="Fn3_like"/>
    <property type="match status" value="1"/>
</dbReference>
<dbReference type="PROSITE" id="PS00775">
    <property type="entry name" value="GLYCOSYL_HYDROL_F3"/>
    <property type="match status" value="1"/>
</dbReference>